<dbReference type="EMBL" id="JAANNP010000002">
    <property type="protein sequence ID" value="NHC13681.1"/>
    <property type="molecule type" value="Genomic_DNA"/>
</dbReference>
<accession>A0ABX0GVF9</accession>
<dbReference type="Proteomes" id="UP000800981">
    <property type="component" value="Unassembled WGS sequence"/>
</dbReference>
<gene>
    <name evidence="9" type="ORF">G9H71_07795</name>
</gene>
<evidence type="ECO:0000313" key="9">
    <source>
        <dbReference type="EMBL" id="NHC13681.1"/>
    </source>
</evidence>
<dbReference type="Pfam" id="PF00528">
    <property type="entry name" value="BPD_transp_1"/>
    <property type="match status" value="1"/>
</dbReference>
<keyword evidence="2 7" id="KW-0813">Transport</keyword>
<dbReference type="InterPro" id="IPR000515">
    <property type="entry name" value="MetI-like"/>
</dbReference>
<dbReference type="PANTHER" id="PTHR43227">
    <property type="entry name" value="BLL4140 PROTEIN"/>
    <property type="match status" value="1"/>
</dbReference>
<dbReference type="PROSITE" id="PS50928">
    <property type="entry name" value="ABC_TM1"/>
    <property type="match status" value="1"/>
</dbReference>
<comment type="caution">
    <text evidence="9">The sequence shown here is derived from an EMBL/GenBank/DDBJ whole genome shotgun (WGS) entry which is preliminary data.</text>
</comment>
<dbReference type="Gene3D" id="1.10.3720.10">
    <property type="entry name" value="MetI-like"/>
    <property type="match status" value="1"/>
</dbReference>
<evidence type="ECO:0000256" key="3">
    <source>
        <dbReference type="ARBA" id="ARBA00022475"/>
    </source>
</evidence>
<dbReference type="SUPFAM" id="SSF161098">
    <property type="entry name" value="MetI-like"/>
    <property type="match status" value="1"/>
</dbReference>
<evidence type="ECO:0000256" key="2">
    <source>
        <dbReference type="ARBA" id="ARBA00022448"/>
    </source>
</evidence>
<feature type="transmembrane region" description="Helical" evidence="7">
    <location>
        <begin position="38"/>
        <end position="61"/>
    </location>
</feature>
<evidence type="ECO:0000256" key="1">
    <source>
        <dbReference type="ARBA" id="ARBA00004651"/>
    </source>
</evidence>
<sequence>MVYTSFRKFNRIGVERGGAGFDNYQQALDYPGVNIGRVFLNTFIWVAVVTVVSIVISLFLAQFLNKQFRGRKLVRLAVVVPWAASVVMTTSIFFYGLNPDYGIINRFLVDVGILDSPYGFTKSAVPAFITAMVVAIFVSLPFTTYTILSGLQGVPDDVVEAAYVDGASAWQRYTKVILPMLRPAISIATLIMIINVFNSLPILQILVEAPGYDADITTTLIFKYKTVLGPGVASALSVVNFLVVMTVIAVYLAVLRPTKDR</sequence>
<feature type="domain" description="ABC transmembrane type-1" evidence="8">
    <location>
        <begin position="39"/>
        <end position="251"/>
    </location>
</feature>
<feature type="transmembrane region" description="Helical" evidence="7">
    <location>
        <begin position="227"/>
        <end position="254"/>
    </location>
</feature>
<feature type="transmembrane region" description="Helical" evidence="7">
    <location>
        <begin position="184"/>
        <end position="207"/>
    </location>
</feature>
<keyword evidence="6 7" id="KW-0472">Membrane</keyword>
<keyword evidence="4 7" id="KW-0812">Transmembrane</keyword>
<evidence type="ECO:0000259" key="8">
    <source>
        <dbReference type="PROSITE" id="PS50928"/>
    </source>
</evidence>
<dbReference type="PANTHER" id="PTHR43227:SF8">
    <property type="entry name" value="DIACETYLCHITOBIOSE UPTAKE SYSTEM PERMEASE PROTEIN DASB"/>
    <property type="match status" value="1"/>
</dbReference>
<feature type="transmembrane region" description="Helical" evidence="7">
    <location>
        <begin position="124"/>
        <end position="142"/>
    </location>
</feature>
<keyword evidence="3" id="KW-1003">Cell membrane</keyword>
<reference evidence="9 10" key="1">
    <citation type="submission" date="2020-03" db="EMBL/GenBank/DDBJ databases">
        <title>Two novel Motilibacter sp.</title>
        <authorList>
            <person name="Liu S."/>
        </authorList>
    </citation>
    <scope>NUCLEOTIDE SEQUENCE [LARGE SCALE GENOMIC DNA]</scope>
    <source>
        <strain evidence="9 10">E257</strain>
    </source>
</reference>
<proteinExistence type="inferred from homology"/>
<dbReference type="InterPro" id="IPR035906">
    <property type="entry name" value="MetI-like_sf"/>
</dbReference>
<comment type="similarity">
    <text evidence="7">Belongs to the binding-protein-dependent transport system permease family.</text>
</comment>
<dbReference type="CDD" id="cd06261">
    <property type="entry name" value="TM_PBP2"/>
    <property type="match status" value="1"/>
</dbReference>
<feature type="transmembrane region" description="Helical" evidence="7">
    <location>
        <begin position="73"/>
        <end position="97"/>
    </location>
</feature>
<evidence type="ECO:0000256" key="6">
    <source>
        <dbReference type="ARBA" id="ARBA00023136"/>
    </source>
</evidence>
<evidence type="ECO:0000256" key="4">
    <source>
        <dbReference type="ARBA" id="ARBA00022692"/>
    </source>
</evidence>
<dbReference type="InterPro" id="IPR050809">
    <property type="entry name" value="UgpAE/MalFG_permease"/>
</dbReference>
<evidence type="ECO:0000313" key="10">
    <source>
        <dbReference type="Proteomes" id="UP000800981"/>
    </source>
</evidence>
<name>A0ABX0GVF9_9ACTN</name>
<comment type="subcellular location">
    <subcellularLocation>
        <location evidence="1 7">Cell membrane</location>
        <topology evidence="1 7">Multi-pass membrane protein</topology>
    </subcellularLocation>
</comment>
<organism evidence="9 10">
    <name type="scientific">Motilibacter deserti</name>
    <dbReference type="NCBI Taxonomy" id="2714956"/>
    <lineage>
        <taxon>Bacteria</taxon>
        <taxon>Bacillati</taxon>
        <taxon>Actinomycetota</taxon>
        <taxon>Actinomycetes</taxon>
        <taxon>Motilibacterales</taxon>
        <taxon>Motilibacteraceae</taxon>
        <taxon>Motilibacter</taxon>
    </lineage>
</organism>
<keyword evidence="10" id="KW-1185">Reference proteome</keyword>
<evidence type="ECO:0000256" key="7">
    <source>
        <dbReference type="RuleBase" id="RU363032"/>
    </source>
</evidence>
<protein>
    <submittedName>
        <fullName evidence="9">Sugar ABC transporter permease</fullName>
    </submittedName>
</protein>
<evidence type="ECO:0000256" key="5">
    <source>
        <dbReference type="ARBA" id="ARBA00022989"/>
    </source>
</evidence>
<keyword evidence="5 7" id="KW-1133">Transmembrane helix</keyword>